<dbReference type="PANTHER" id="PTHR42928">
    <property type="entry name" value="TRICARBOXYLATE-BINDING PROTEIN"/>
    <property type="match status" value="1"/>
</dbReference>
<dbReference type="OrthoDB" id="8677378at2"/>
<evidence type="ECO:0000313" key="2">
    <source>
        <dbReference type="EMBL" id="SHO51229.1"/>
    </source>
</evidence>
<name>A0A1M7YF85_9BACT</name>
<protein>
    <submittedName>
        <fullName evidence="2">Putative tricarboxylic transport membrane protein</fullName>
    </submittedName>
</protein>
<dbReference type="Proteomes" id="UP000184603">
    <property type="component" value="Unassembled WGS sequence"/>
</dbReference>
<gene>
    <name evidence="2" type="ORF">SAMN02745220_03915</name>
</gene>
<dbReference type="AlphaFoldDB" id="A0A1M7YF85"/>
<evidence type="ECO:0000256" key="1">
    <source>
        <dbReference type="ARBA" id="ARBA00006987"/>
    </source>
</evidence>
<dbReference type="PIRSF" id="PIRSF017082">
    <property type="entry name" value="YflP"/>
    <property type="match status" value="1"/>
</dbReference>
<dbReference type="EMBL" id="FRFE01000023">
    <property type="protein sequence ID" value="SHO51229.1"/>
    <property type="molecule type" value="Genomic_DNA"/>
</dbReference>
<dbReference type="Gene3D" id="3.40.190.10">
    <property type="entry name" value="Periplasmic binding protein-like II"/>
    <property type="match status" value="1"/>
</dbReference>
<dbReference type="RefSeq" id="WP_073615344.1">
    <property type="nucleotide sequence ID" value="NZ_FRFE01000023.1"/>
</dbReference>
<accession>A0A1M7YF85</accession>
<proteinExistence type="inferred from homology"/>
<organism evidence="2 3">
    <name type="scientific">Desulfopila aestuarii DSM 18488</name>
    <dbReference type="NCBI Taxonomy" id="1121416"/>
    <lineage>
        <taxon>Bacteria</taxon>
        <taxon>Pseudomonadati</taxon>
        <taxon>Thermodesulfobacteriota</taxon>
        <taxon>Desulfobulbia</taxon>
        <taxon>Desulfobulbales</taxon>
        <taxon>Desulfocapsaceae</taxon>
        <taxon>Desulfopila</taxon>
    </lineage>
</organism>
<dbReference type="InterPro" id="IPR005064">
    <property type="entry name" value="BUG"/>
</dbReference>
<reference evidence="2 3" key="1">
    <citation type="submission" date="2016-12" db="EMBL/GenBank/DDBJ databases">
        <authorList>
            <person name="Song W.-J."/>
            <person name="Kurnit D.M."/>
        </authorList>
    </citation>
    <scope>NUCLEOTIDE SEQUENCE [LARGE SCALE GENOMIC DNA]</scope>
    <source>
        <strain evidence="2 3">DSM 18488</strain>
    </source>
</reference>
<dbReference type="PANTHER" id="PTHR42928:SF3">
    <property type="entry name" value="UPF0065 PROTEIN YFLP"/>
    <property type="match status" value="1"/>
</dbReference>
<comment type="similarity">
    <text evidence="1">Belongs to the UPF0065 (bug) family.</text>
</comment>
<evidence type="ECO:0000313" key="3">
    <source>
        <dbReference type="Proteomes" id="UP000184603"/>
    </source>
</evidence>
<dbReference type="STRING" id="1121416.SAMN02745220_03915"/>
<keyword evidence="3" id="KW-1185">Reference proteome</keyword>
<dbReference type="InterPro" id="IPR042100">
    <property type="entry name" value="Bug_dom1"/>
</dbReference>
<dbReference type="SUPFAM" id="SSF53850">
    <property type="entry name" value="Periplasmic binding protein-like II"/>
    <property type="match status" value="1"/>
</dbReference>
<dbReference type="CDD" id="cd07012">
    <property type="entry name" value="PBP2_Bug_TTT"/>
    <property type="match status" value="1"/>
</dbReference>
<dbReference type="Gene3D" id="3.40.190.150">
    <property type="entry name" value="Bordetella uptake gene, domain 1"/>
    <property type="match status" value="1"/>
</dbReference>
<sequence>MRSFFLIVLHLLVVFPVHSVEAFELEKPVCIAPAKPGGGHDIMCRLLTSALGEALQVDVSIRYMPGGIGALAYNYAASTRQKDANTVVAASTGTALNIALHKFGKYTENDVRWLGAVGTDYGVIAVRSDASWQTLDELIADLRQHPETFIMGAAGSIGSQDWMKMALILDEAGIDPQAIRYISFEGGGAASDALKKDQIQVFPGDFTEVVQQQEAGELRVLAVLAEDRLPGEYGDIPTAREQGYDVVWKVWRGFYLPPRITNAEYSWWVNTFFRLEATGVLARERQKMHLFPLMMIGDEFDLYVKNSVRQLHDFGNKFGLTQ</sequence>
<dbReference type="Pfam" id="PF03401">
    <property type="entry name" value="TctC"/>
    <property type="match status" value="1"/>
</dbReference>